<accession>A0A8E1W6T9</accession>
<dbReference type="InterPro" id="IPR029055">
    <property type="entry name" value="Ntn_hydrolases_N"/>
</dbReference>
<dbReference type="EMBL" id="JACJHR010000095">
    <property type="protein sequence ID" value="MBB2505225.1"/>
    <property type="molecule type" value="Genomic_DNA"/>
</dbReference>
<dbReference type="PANTHER" id="PTHR39328">
    <property type="entry name" value="BLL2871 PROTEIN"/>
    <property type="match status" value="1"/>
</dbReference>
<gene>
    <name evidence="1" type="ORF">H5411_39615</name>
</gene>
<dbReference type="PANTHER" id="PTHR39328:SF1">
    <property type="entry name" value="BLL2871 PROTEIN"/>
    <property type="match status" value="1"/>
</dbReference>
<comment type="caution">
    <text evidence="1">The sequence shown here is derived from an EMBL/GenBank/DDBJ whole genome shotgun (WGS) entry which is preliminary data.</text>
</comment>
<protein>
    <submittedName>
        <fullName evidence="1">DUF1028 domain-containing protein</fullName>
    </submittedName>
</protein>
<dbReference type="AlphaFoldDB" id="A0A8E1W6T9"/>
<evidence type="ECO:0000313" key="2">
    <source>
        <dbReference type="Proteomes" id="UP000550260"/>
    </source>
</evidence>
<organism evidence="1 2">
    <name type="scientific">Amycolatopsis echigonensis</name>
    <dbReference type="NCBI Taxonomy" id="2576905"/>
    <lineage>
        <taxon>Bacteria</taxon>
        <taxon>Bacillati</taxon>
        <taxon>Actinomycetota</taxon>
        <taxon>Actinomycetes</taxon>
        <taxon>Pseudonocardiales</taxon>
        <taxon>Pseudonocardiaceae</taxon>
        <taxon>Amycolatopsis</taxon>
    </lineage>
</organism>
<dbReference type="Pfam" id="PF06267">
    <property type="entry name" value="DUF1028"/>
    <property type="match status" value="1"/>
</dbReference>
<dbReference type="SUPFAM" id="SSF56235">
    <property type="entry name" value="N-terminal nucleophile aminohydrolases (Ntn hydrolases)"/>
    <property type="match status" value="1"/>
</dbReference>
<dbReference type="RefSeq" id="WP_183126767.1">
    <property type="nucleotide sequence ID" value="NZ_JACJHR010000095.1"/>
</dbReference>
<name>A0A8E1W6T9_9PSEU</name>
<proteinExistence type="predicted"/>
<dbReference type="Proteomes" id="UP000550260">
    <property type="component" value="Unassembled WGS sequence"/>
</dbReference>
<sequence>MTYSIVARDERTGQLGVACQSHFFAPGASVTWAVPGVGAIATQAFVDGRYGARGLELLSDGVPAEDALERLLRDDDHPEVRQVAFVGTTGDAAAWTGRACIAAAGNLSDGAVSVQGNMLDHDSVLPAMLAAYRDREGDLAERMMHALEAAERAGGDIRGSQGAALLVVDESRTGEPWRHRPIDLRVEDHPDPVAELRRLLAYRRAFDAVSGTMFAPGLMVGPYAEPRPGDRDRALAALAGAAEVLKGNPEAEFWRGVLLARSGDPAAARRQLAGPLTANPRLARFLDRLADAGFLGHDDVKDLR</sequence>
<evidence type="ECO:0000313" key="1">
    <source>
        <dbReference type="EMBL" id="MBB2505225.1"/>
    </source>
</evidence>
<reference evidence="1 2" key="1">
    <citation type="submission" date="2020-08" db="EMBL/GenBank/DDBJ databases">
        <title>Amycolatopsis echigonensis JCM 21831.</title>
        <authorList>
            <person name="Tedsree N."/>
            <person name="Kuncharoen N."/>
            <person name="Likhitwitayawuid K."/>
            <person name="Tanasupawat S."/>
        </authorList>
    </citation>
    <scope>NUCLEOTIDE SEQUENCE [LARGE SCALE GENOMIC DNA]</scope>
    <source>
        <strain evidence="1 2">JCM 21831</strain>
    </source>
</reference>
<dbReference type="Gene3D" id="3.60.20.10">
    <property type="entry name" value="Glutamine Phosphoribosylpyrophosphate, subunit 1, domain 1"/>
    <property type="match status" value="1"/>
</dbReference>
<dbReference type="InterPro" id="IPR010430">
    <property type="entry name" value="DUF1028"/>
</dbReference>